<evidence type="ECO:0000259" key="4">
    <source>
        <dbReference type="PROSITE" id="PS51118"/>
    </source>
</evidence>
<dbReference type="STRING" id="1210090.GCA_001613185_04496"/>
<evidence type="ECO:0000256" key="3">
    <source>
        <dbReference type="ARBA" id="ARBA00023163"/>
    </source>
</evidence>
<dbReference type="InterPro" id="IPR036390">
    <property type="entry name" value="WH_DNA-bd_sf"/>
</dbReference>
<evidence type="ECO:0000313" key="6">
    <source>
        <dbReference type="Proteomes" id="UP000252586"/>
    </source>
</evidence>
<name>A0A366DX25_9NOCA</name>
<reference evidence="5 6" key="1">
    <citation type="submission" date="2018-06" db="EMBL/GenBank/DDBJ databases">
        <title>Genomic Encyclopedia of Type Strains, Phase IV (KMG-IV): sequencing the most valuable type-strain genomes for metagenomic binning, comparative biology and taxonomic classification.</title>
        <authorList>
            <person name="Goeker M."/>
        </authorList>
    </citation>
    <scope>NUCLEOTIDE SEQUENCE [LARGE SCALE GENOMIC DNA]</scope>
    <source>
        <strain evidence="5 6">DSM 44599</strain>
    </source>
</reference>
<proteinExistence type="predicted"/>
<comment type="caution">
    <text evidence="5">The sequence shown here is derived from an EMBL/GenBank/DDBJ whole genome shotgun (WGS) entry which is preliminary data.</text>
</comment>
<evidence type="ECO:0000256" key="2">
    <source>
        <dbReference type="ARBA" id="ARBA00023125"/>
    </source>
</evidence>
<dbReference type="AlphaFoldDB" id="A0A366DX25"/>
<gene>
    <name evidence="5" type="ORF">DFR74_102848</name>
</gene>
<organism evidence="5 6">
    <name type="scientific">Nocardia puris</name>
    <dbReference type="NCBI Taxonomy" id="208602"/>
    <lineage>
        <taxon>Bacteria</taxon>
        <taxon>Bacillati</taxon>
        <taxon>Actinomycetota</taxon>
        <taxon>Actinomycetes</taxon>
        <taxon>Mycobacteriales</taxon>
        <taxon>Nocardiaceae</taxon>
        <taxon>Nocardia</taxon>
    </lineage>
</organism>
<accession>A0A366DX25</accession>
<dbReference type="Gene3D" id="1.10.10.10">
    <property type="entry name" value="Winged helix-like DNA-binding domain superfamily/Winged helix DNA-binding domain"/>
    <property type="match status" value="1"/>
</dbReference>
<sequence length="137" mass="15048">MSGGPNAERTSGLVSEYLADCPAREVLTILSDKWVLLVLGVLRKTGPIRYNELRRTLDGITQKVLTTTLRTLERDGLVHRAVYPTVPPRVEYSLTELGVSIGDIGRALGEWSQRHHGEVAEARARFDERVAGAAEPG</sequence>
<dbReference type="PANTHER" id="PTHR33204:SF39">
    <property type="entry name" value="TRANSCRIPTIONAL REGULATORY PROTEIN"/>
    <property type="match status" value="1"/>
</dbReference>
<evidence type="ECO:0000313" key="5">
    <source>
        <dbReference type="EMBL" id="RBO94425.1"/>
    </source>
</evidence>
<dbReference type="SUPFAM" id="SSF46785">
    <property type="entry name" value="Winged helix' DNA-binding domain"/>
    <property type="match status" value="1"/>
</dbReference>
<evidence type="ECO:0000256" key="1">
    <source>
        <dbReference type="ARBA" id="ARBA00023015"/>
    </source>
</evidence>
<feature type="domain" description="HTH hxlR-type" evidence="4">
    <location>
        <begin position="21"/>
        <end position="120"/>
    </location>
</feature>
<dbReference type="PROSITE" id="PS51118">
    <property type="entry name" value="HTH_HXLR"/>
    <property type="match status" value="1"/>
</dbReference>
<dbReference type="Proteomes" id="UP000252586">
    <property type="component" value="Unassembled WGS sequence"/>
</dbReference>
<dbReference type="RefSeq" id="WP_067511187.1">
    <property type="nucleotide sequence ID" value="NZ_QNRE01000002.1"/>
</dbReference>
<dbReference type="Pfam" id="PF01638">
    <property type="entry name" value="HxlR"/>
    <property type="match status" value="1"/>
</dbReference>
<dbReference type="InterPro" id="IPR036388">
    <property type="entry name" value="WH-like_DNA-bd_sf"/>
</dbReference>
<dbReference type="GO" id="GO:0003677">
    <property type="term" value="F:DNA binding"/>
    <property type="evidence" value="ECO:0007669"/>
    <property type="project" value="UniProtKB-KW"/>
</dbReference>
<keyword evidence="1" id="KW-0805">Transcription regulation</keyword>
<protein>
    <submittedName>
        <fullName evidence="5">HxlR family transcriptional regulator</fullName>
    </submittedName>
</protein>
<dbReference type="EMBL" id="QNRE01000002">
    <property type="protein sequence ID" value="RBO94425.1"/>
    <property type="molecule type" value="Genomic_DNA"/>
</dbReference>
<dbReference type="InterPro" id="IPR002577">
    <property type="entry name" value="HTH_HxlR"/>
</dbReference>
<keyword evidence="2" id="KW-0238">DNA-binding</keyword>
<dbReference type="OrthoDB" id="370168at2"/>
<keyword evidence="3" id="KW-0804">Transcription</keyword>
<keyword evidence="6" id="KW-1185">Reference proteome</keyword>
<dbReference type="PANTHER" id="PTHR33204">
    <property type="entry name" value="TRANSCRIPTIONAL REGULATOR, MARR FAMILY"/>
    <property type="match status" value="1"/>
</dbReference>